<keyword evidence="1" id="KW-1133">Transmembrane helix</keyword>
<keyword evidence="3" id="KW-1185">Reference proteome</keyword>
<keyword evidence="1" id="KW-0812">Transmembrane</keyword>
<accession>C9S5P2</accession>
<gene>
    <name evidence="2" type="ORF">VDBG_00375</name>
</gene>
<keyword evidence="1" id="KW-0472">Membrane</keyword>
<dbReference type="Proteomes" id="UP000008698">
    <property type="component" value="Unassembled WGS sequence"/>
</dbReference>
<dbReference type="RefSeq" id="XP_003008694.1">
    <property type="nucleotide sequence ID" value="XM_003008648.1"/>
</dbReference>
<organism evidence="3">
    <name type="scientific">Verticillium alfalfae (strain VaMs.102 / ATCC MYA-4576 / FGSC 10136)</name>
    <name type="common">Verticillium wilt of alfalfa</name>
    <name type="synonym">Verticillium albo-atrum</name>
    <dbReference type="NCBI Taxonomy" id="526221"/>
    <lineage>
        <taxon>Eukaryota</taxon>
        <taxon>Fungi</taxon>
        <taxon>Dikarya</taxon>
        <taxon>Ascomycota</taxon>
        <taxon>Pezizomycotina</taxon>
        <taxon>Sordariomycetes</taxon>
        <taxon>Hypocreomycetidae</taxon>
        <taxon>Glomerellales</taxon>
        <taxon>Plectosphaerellaceae</taxon>
        <taxon>Verticillium</taxon>
    </lineage>
</organism>
<dbReference type="GeneID" id="9528885"/>
<dbReference type="KEGG" id="val:VDBG_00375"/>
<feature type="transmembrane region" description="Helical" evidence="1">
    <location>
        <begin position="6"/>
        <end position="24"/>
    </location>
</feature>
<sequence length="175" mass="19190">MLAGIAYEALLGGWLDVALIFVFTAWREAALIRYAIIAVGSSLLNNHVTGLAVVWPYIRPLAIVFFAFLVLGSWLHRTPAKQTTWAGLGMPLLIPAKTTHRRTFPAKHGFSYSYLVVGVPVGWTGSAGGMVSSGTELDSSGGGNAISWLRAKTRGTRAWFHVNERRPPWERAWDP</sequence>
<feature type="transmembrane region" description="Helical" evidence="1">
    <location>
        <begin position="31"/>
        <end position="48"/>
    </location>
</feature>
<protein>
    <submittedName>
        <fullName evidence="2">Predicted protein</fullName>
    </submittedName>
</protein>
<dbReference type="AlphaFoldDB" id="C9S5P2"/>
<evidence type="ECO:0000313" key="2">
    <source>
        <dbReference type="EMBL" id="EEY14268.1"/>
    </source>
</evidence>
<name>C9S5P2_VERA1</name>
<proteinExistence type="predicted"/>
<dbReference type="HOGENOM" id="CLU_1533738_0_0_1"/>
<dbReference type="eggNOG" id="ENOG502RGVU">
    <property type="taxonomic scope" value="Eukaryota"/>
</dbReference>
<dbReference type="OrthoDB" id="3340520at2759"/>
<dbReference type="EMBL" id="DS985214">
    <property type="protein sequence ID" value="EEY14268.1"/>
    <property type="molecule type" value="Genomic_DNA"/>
</dbReference>
<reference evidence="3" key="1">
    <citation type="journal article" date="2011" name="PLoS Pathog.">
        <title>Comparative genomics yields insights into niche adaptation of plant vascular wilt pathogens.</title>
        <authorList>
            <person name="Klosterman S.J."/>
            <person name="Subbarao K.V."/>
            <person name="Kang S."/>
            <person name="Veronese P."/>
            <person name="Gold S.E."/>
            <person name="Thomma B.P.H.J."/>
            <person name="Chen Z."/>
            <person name="Henrissat B."/>
            <person name="Lee Y.-H."/>
            <person name="Park J."/>
            <person name="Garcia-Pedrajas M.D."/>
            <person name="Barbara D.J."/>
            <person name="Anchieta A."/>
            <person name="de Jonge R."/>
            <person name="Santhanam P."/>
            <person name="Maruthachalam K."/>
            <person name="Atallah Z."/>
            <person name="Amyotte S.G."/>
            <person name="Paz Z."/>
            <person name="Inderbitzin P."/>
            <person name="Hayes R.J."/>
            <person name="Heiman D.I."/>
            <person name="Young S."/>
            <person name="Zeng Q."/>
            <person name="Engels R."/>
            <person name="Galagan J."/>
            <person name="Cuomo C.A."/>
            <person name="Dobinson K.F."/>
            <person name="Ma L.-J."/>
        </authorList>
    </citation>
    <scope>NUCLEOTIDE SEQUENCE [LARGE SCALE GENOMIC DNA]</scope>
    <source>
        <strain evidence="3">VaMs.102 / ATCC MYA-4576 / FGSC 10136</strain>
    </source>
</reference>
<evidence type="ECO:0000256" key="1">
    <source>
        <dbReference type="SAM" id="Phobius"/>
    </source>
</evidence>
<evidence type="ECO:0000313" key="3">
    <source>
        <dbReference type="Proteomes" id="UP000008698"/>
    </source>
</evidence>
<feature type="transmembrane region" description="Helical" evidence="1">
    <location>
        <begin position="54"/>
        <end position="75"/>
    </location>
</feature>